<dbReference type="Proteomes" id="UP000036987">
    <property type="component" value="Unassembled WGS sequence"/>
</dbReference>
<dbReference type="AlphaFoldDB" id="A0A0K9NLS1"/>
<accession>A0A0K9NLS1</accession>
<reference evidence="2" key="1">
    <citation type="journal article" date="2016" name="Nature">
        <title>The genome of the seagrass Zostera marina reveals angiosperm adaptation to the sea.</title>
        <authorList>
            <person name="Olsen J.L."/>
            <person name="Rouze P."/>
            <person name="Verhelst B."/>
            <person name="Lin Y.-C."/>
            <person name="Bayer T."/>
            <person name="Collen J."/>
            <person name="Dattolo E."/>
            <person name="De Paoli E."/>
            <person name="Dittami S."/>
            <person name="Maumus F."/>
            <person name="Michel G."/>
            <person name="Kersting A."/>
            <person name="Lauritano C."/>
            <person name="Lohaus R."/>
            <person name="Toepel M."/>
            <person name="Tonon T."/>
            <person name="Vanneste K."/>
            <person name="Amirebrahimi M."/>
            <person name="Brakel J."/>
            <person name="Bostroem C."/>
            <person name="Chovatia M."/>
            <person name="Grimwood J."/>
            <person name="Jenkins J.W."/>
            <person name="Jueterbock A."/>
            <person name="Mraz A."/>
            <person name="Stam W.T."/>
            <person name="Tice H."/>
            <person name="Bornberg-Bauer E."/>
            <person name="Green P.J."/>
            <person name="Pearson G.A."/>
            <person name="Procaccini G."/>
            <person name="Duarte C.M."/>
            <person name="Schmutz J."/>
            <person name="Reusch T.B.H."/>
            <person name="Van de Peer Y."/>
        </authorList>
    </citation>
    <scope>NUCLEOTIDE SEQUENCE [LARGE SCALE GENOMIC DNA]</scope>
    <source>
        <strain evidence="2">cv. Finnish</strain>
    </source>
</reference>
<comment type="caution">
    <text evidence="1">The sequence shown here is derived from an EMBL/GenBank/DDBJ whole genome shotgun (WGS) entry which is preliminary data.</text>
</comment>
<keyword evidence="2" id="KW-1185">Reference proteome</keyword>
<proteinExistence type="predicted"/>
<evidence type="ECO:0000313" key="1">
    <source>
        <dbReference type="EMBL" id="KMZ57042.1"/>
    </source>
</evidence>
<gene>
    <name evidence="1" type="ORF">ZOSMA_8G01910</name>
</gene>
<sequence length="196" mass="21357">MIYNFSDSTTSQTSFSLSSILGFFIFYRLSDISPFSCAVSCPISSAELSSPLNVSSHAVSRCIGPSTPGRQPEYVAGTVIEPEYTFMGMMEPYCPSLPNLPVKTPSPYSYLRLPDIVLPPPKVLLSSSFQITANSIGENQTHASFTSLVDVIHPNPSRRHGYVVPVPLELVTIPSYYSSPMVVYVVGTKFLVSTKS</sequence>
<evidence type="ECO:0000313" key="2">
    <source>
        <dbReference type="Proteomes" id="UP000036987"/>
    </source>
</evidence>
<dbReference type="EMBL" id="LFYR01002110">
    <property type="protein sequence ID" value="KMZ57042.1"/>
    <property type="molecule type" value="Genomic_DNA"/>
</dbReference>
<organism evidence="1 2">
    <name type="scientific">Zostera marina</name>
    <name type="common">Eelgrass</name>
    <dbReference type="NCBI Taxonomy" id="29655"/>
    <lineage>
        <taxon>Eukaryota</taxon>
        <taxon>Viridiplantae</taxon>
        <taxon>Streptophyta</taxon>
        <taxon>Embryophyta</taxon>
        <taxon>Tracheophyta</taxon>
        <taxon>Spermatophyta</taxon>
        <taxon>Magnoliopsida</taxon>
        <taxon>Liliopsida</taxon>
        <taxon>Zosteraceae</taxon>
        <taxon>Zostera</taxon>
    </lineage>
</organism>
<protein>
    <submittedName>
        <fullName evidence="1">Uncharacterized protein</fullName>
    </submittedName>
</protein>
<name>A0A0K9NLS1_ZOSMR</name>